<dbReference type="EMBL" id="JACIBV010000003">
    <property type="protein sequence ID" value="MBB3733836.1"/>
    <property type="molecule type" value="Genomic_DNA"/>
</dbReference>
<organism evidence="1 2">
    <name type="scientific">Nonomuraea dietziae</name>
    <dbReference type="NCBI Taxonomy" id="65515"/>
    <lineage>
        <taxon>Bacteria</taxon>
        <taxon>Bacillati</taxon>
        <taxon>Actinomycetota</taxon>
        <taxon>Actinomycetes</taxon>
        <taxon>Streptosporangiales</taxon>
        <taxon>Streptosporangiaceae</taxon>
        <taxon>Nonomuraea</taxon>
    </lineage>
</organism>
<protein>
    <submittedName>
        <fullName evidence="1">Uncharacterized protein</fullName>
    </submittedName>
</protein>
<keyword evidence="2" id="KW-1185">Reference proteome</keyword>
<reference evidence="1 2" key="1">
    <citation type="submission" date="2020-08" db="EMBL/GenBank/DDBJ databases">
        <title>Sequencing the genomes of 1000 actinobacteria strains.</title>
        <authorList>
            <person name="Klenk H.-P."/>
        </authorList>
    </citation>
    <scope>NUCLEOTIDE SEQUENCE [LARGE SCALE GENOMIC DNA]</scope>
    <source>
        <strain evidence="1 2">DSM 44320</strain>
    </source>
</reference>
<name>A0A7W5YDU9_9ACTN</name>
<dbReference type="AlphaFoldDB" id="A0A7W5YDU9"/>
<comment type="caution">
    <text evidence="1">The sequence shown here is derived from an EMBL/GenBank/DDBJ whole genome shotgun (WGS) entry which is preliminary data.</text>
</comment>
<evidence type="ECO:0000313" key="2">
    <source>
        <dbReference type="Proteomes" id="UP000579945"/>
    </source>
</evidence>
<accession>A0A7W5YDU9</accession>
<dbReference type="GeneID" id="95395759"/>
<sequence>MRSYDYSRYISGSQNGSLTHTFEADTGHYKVAFNGRKYGGYWRDQRVQTSDTSDEMGIYLSVEVDVP</sequence>
<dbReference type="Proteomes" id="UP000579945">
    <property type="component" value="Unassembled WGS sequence"/>
</dbReference>
<dbReference type="RefSeq" id="WP_183662578.1">
    <property type="nucleotide sequence ID" value="NZ_JACIBV010000003.1"/>
</dbReference>
<proteinExistence type="predicted"/>
<evidence type="ECO:0000313" key="1">
    <source>
        <dbReference type="EMBL" id="MBB3733836.1"/>
    </source>
</evidence>
<gene>
    <name evidence="1" type="ORF">FHR33_009789</name>
</gene>